<dbReference type="InterPro" id="IPR000485">
    <property type="entry name" value="AsnC-type_HTH_dom"/>
</dbReference>
<reference evidence="5 6" key="1">
    <citation type="submission" date="2017-08" db="EMBL/GenBank/DDBJ databases">
        <title>Complete genome sequence of Mucilaginibacter sp. strain BJC16-A31.</title>
        <authorList>
            <consortium name="Henan University of Science and Technology"/>
            <person name="You X."/>
        </authorList>
    </citation>
    <scope>NUCLEOTIDE SEQUENCE [LARGE SCALE GENOMIC DNA]</scope>
    <source>
        <strain evidence="5 6">BJC16-A31</strain>
    </source>
</reference>
<dbReference type="SUPFAM" id="SSF46785">
    <property type="entry name" value="Winged helix' DNA-binding domain"/>
    <property type="match status" value="1"/>
</dbReference>
<dbReference type="GO" id="GO:0043200">
    <property type="term" value="P:response to amino acid"/>
    <property type="evidence" value="ECO:0007669"/>
    <property type="project" value="TreeGrafter"/>
</dbReference>
<dbReference type="InterPro" id="IPR019888">
    <property type="entry name" value="Tscrpt_reg_AsnC-like"/>
</dbReference>
<dbReference type="CDD" id="cd00090">
    <property type="entry name" value="HTH_ARSR"/>
    <property type="match status" value="1"/>
</dbReference>
<dbReference type="InterPro" id="IPR011991">
    <property type="entry name" value="ArsR-like_HTH"/>
</dbReference>
<dbReference type="SMART" id="SM00344">
    <property type="entry name" value="HTH_ASNC"/>
    <property type="match status" value="1"/>
</dbReference>
<dbReference type="InterPro" id="IPR011008">
    <property type="entry name" value="Dimeric_a/b-barrel"/>
</dbReference>
<sequence length="160" mass="18169">MINETEIILDKTDLHILRLMQENARISNADLARELGMAPSGILERVKKLEQKNVIRQYTARINPEALQQKMLAFIFMKAADGPGCNDTAKQLATIPEVQEVHHVAGDDCYLVKVRTYDSASLMHLMRNEFSKIPNLLSTRTTIVLETVKEQQQLVIPEKL</sequence>
<evidence type="ECO:0000313" key="5">
    <source>
        <dbReference type="EMBL" id="ASU35530.1"/>
    </source>
</evidence>
<keyword evidence="3" id="KW-0804">Transcription</keyword>
<dbReference type="PANTHER" id="PTHR30154">
    <property type="entry name" value="LEUCINE-RESPONSIVE REGULATORY PROTEIN"/>
    <property type="match status" value="1"/>
</dbReference>
<dbReference type="Pfam" id="PF13412">
    <property type="entry name" value="HTH_24"/>
    <property type="match status" value="1"/>
</dbReference>
<feature type="domain" description="HTH asnC-type" evidence="4">
    <location>
        <begin position="9"/>
        <end position="75"/>
    </location>
</feature>
<dbReference type="Gene3D" id="1.10.10.10">
    <property type="entry name" value="Winged helix-like DNA-binding domain superfamily/Winged helix DNA-binding domain"/>
    <property type="match status" value="1"/>
</dbReference>
<evidence type="ECO:0000256" key="2">
    <source>
        <dbReference type="ARBA" id="ARBA00023125"/>
    </source>
</evidence>
<dbReference type="InterPro" id="IPR036388">
    <property type="entry name" value="WH-like_DNA-bd_sf"/>
</dbReference>
<evidence type="ECO:0000256" key="3">
    <source>
        <dbReference type="ARBA" id="ARBA00023163"/>
    </source>
</evidence>
<dbReference type="PRINTS" id="PR00033">
    <property type="entry name" value="HTHASNC"/>
</dbReference>
<dbReference type="Proteomes" id="UP000215002">
    <property type="component" value="Chromosome"/>
</dbReference>
<dbReference type="RefSeq" id="WP_094571696.1">
    <property type="nucleotide sequence ID" value="NZ_CP022743.1"/>
</dbReference>
<evidence type="ECO:0000259" key="4">
    <source>
        <dbReference type="PROSITE" id="PS50956"/>
    </source>
</evidence>
<accession>A0A223P0I4</accession>
<keyword evidence="2" id="KW-0238">DNA-binding</keyword>
<proteinExistence type="predicted"/>
<dbReference type="InterPro" id="IPR036390">
    <property type="entry name" value="WH_DNA-bd_sf"/>
</dbReference>
<dbReference type="SUPFAM" id="SSF54909">
    <property type="entry name" value="Dimeric alpha+beta barrel"/>
    <property type="match status" value="1"/>
</dbReference>
<protein>
    <submittedName>
        <fullName evidence="5">Lrp/AsnC family transcriptional regulator, leucine-responsive regulatory protein</fullName>
    </submittedName>
</protein>
<keyword evidence="6" id="KW-1185">Reference proteome</keyword>
<organism evidence="5 6">
    <name type="scientific">Mucilaginibacter xinganensis</name>
    <dbReference type="NCBI Taxonomy" id="1234841"/>
    <lineage>
        <taxon>Bacteria</taxon>
        <taxon>Pseudomonadati</taxon>
        <taxon>Bacteroidota</taxon>
        <taxon>Sphingobacteriia</taxon>
        <taxon>Sphingobacteriales</taxon>
        <taxon>Sphingobacteriaceae</taxon>
        <taxon>Mucilaginibacter</taxon>
    </lineage>
</organism>
<dbReference type="PANTHER" id="PTHR30154:SF53">
    <property type="entry name" value="HTH-TYPE TRANSCRIPTIONAL REGULATOR LRPC"/>
    <property type="match status" value="1"/>
</dbReference>
<dbReference type="GO" id="GO:0043565">
    <property type="term" value="F:sequence-specific DNA binding"/>
    <property type="evidence" value="ECO:0007669"/>
    <property type="project" value="InterPro"/>
</dbReference>
<evidence type="ECO:0000313" key="6">
    <source>
        <dbReference type="Proteomes" id="UP000215002"/>
    </source>
</evidence>
<gene>
    <name evidence="5" type="ORF">MuYL_3645</name>
</gene>
<dbReference type="Gene3D" id="3.30.70.920">
    <property type="match status" value="1"/>
</dbReference>
<dbReference type="GO" id="GO:0006355">
    <property type="term" value="P:regulation of DNA-templated transcription"/>
    <property type="evidence" value="ECO:0007669"/>
    <property type="project" value="UniProtKB-ARBA"/>
</dbReference>
<dbReference type="Pfam" id="PF01037">
    <property type="entry name" value="AsnC_trans_reg"/>
    <property type="match status" value="1"/>
</dbReference>
<evidence type="ECO:0000256" key="1">
    <source>
        <dbReference type="ARBA" id="ARBA00023015"/>
    </source>
</evidence>
<keyword evidence="1" id="KW-0805">Transcription regulation</keyword>
<dbReference type="AlphaFoldDB" id="A0A223P0I4"/>
<dbReference type="InterPro" id="IPR019887">
    <property type="entry name" value="Tscrpt_reg_AsnC/Lrp_C"/>
</dbReference>
<dbReference type="EMBL" id="CP022743">
    <property type="protein sequence ID" value="ASU35530.1"/>
    <property type="molecule type" value="Genomic_DNA"/>
</dbReference>
<dbReference type="OrthoDB" id="9800326at2"/>
<name>A0A223P0I4_9SPHI</name>
<dbReference type="PROSITE" id="PS50956">
    <property type="entry name" value="HTH_ASNC_2"/>
    <property type="match status" value="1"/>
</dbReference>
<dbReference type="GO" id="GO:0005829">
    <property type="term" value="C:cytosol"/>
    <property type="evidence" value="ECO:0007669"/>
    <property type="project" value="TreeGrafter"/>
</dbReference>
<dbReference type="KEGG" id="muc:MuYL_3645"/>